<dbReference type="NCBIfam" id="NF010925">
    <property type="entry name" value="PRK14345.1"/>
    <property type="match status" value="1"/>
</dbReference>
<dbReference type="InterPro" id="IPR045864">
    <property type="entry name" value="aa-tRNA-synth_II/BPL/LPL"/>
</dbReference>
<feature type="site" description="Lowers pKa of active site Cys" evidence="5 9">
    <location>
        <position position="152"/>
    </location>
</feature>
<dbReference type="GO" id="GO:0009249">
    <property type="term" value="P:protein lipoylation"/>
    <property type="evidence" value="ECO:0007669"/>
    <property type="project" value="InterPro"/>
</dbReference>
<organism evidence="11 12">
    <name type="scientific">Saccharothrix carnea</name>
    <dbReference type="NCBI Taxonomy" id="1280637"/>
    <lineage>
        <taxon>Bacteria</taxon>
        <taxon>Bacillati</taxon>
        <taxon>Actinomycetota</taxon>
        <taxon>Actinomycetes</taxon>
        <taxon>Pseudonocardiales</taxon>
        <taxon>Pseudonocardiaceae</taxon>
        <taxon>Saccharothrix</taxon>
    </lineage>
</organism>
<evidence type="ECO:0000259" key="10">
    <source>
        <dbReference type="PROSITE" id="PS51733"/>
    </source>
</evidence>
<dbReference type="GO" id="GO:0005737">
    <property type="term" value="C:cytoplasm"/>
    <property type="evidence" value="ECO:0007669"/>
    <property type="project" value="UniProtKB-SubCell"/>
</dbReference>
<dbReference type="CDD" id="cd16444">
    <property type="entry name" value="LipB"/>
    <property type="match status" value="1"/>
</dbReference>
<dbReference type="PANTHER" id="PTHR10993:SF7">
    <property type="entry name" value="LIPOYLTRANSFERASE 2, MITOCHONDRIAL-RELATED"/>
    <property type="match status" value="1"/>
</dbReference>
<dbReference type="InterPro" id="IPR020605">
    <property type="entry name" value="Octanoyltransferase_CS"/>
</dbReference>
<dbReference type="Gene3D" id="3.30.930.10">
    <property type="entry name" value="Bira Bifunctional Protein, Domain 2"/>
    <property type="match status" value="1"/>
</dbReference>
<dbReference type="RefSeq" id="WP_106618384.1">
    <property type="nucleotide sequence ID" value="NZ_PYAX01000010.1"/>
</dbReference>
<keyword evidence="3 5" id="KW-0012">Acyltransferase</keyword>
<evidence type="ECO:0000256" key="1">
    <source>
        <dbReference type="ARBA" id="ARBA00004821"/>
    </source>
</evidence>
<proteinExistence type="inferred from homology"/>
<evidence type="ECO:0000313" key="11">
    <source>
        <dbReference type="EMBL" id="PSL53051.1"/>
    </source>
</evidence>
<comment type="subcellular location">
    <subcellularLocation>
        <location evidence="5">Cytoplasm</location>
    </subcellularLocation>
</comment>
<dbReference type="PIRSF" id="PIRSF016262">
    <property type="entry name" value="LPLase"/>
    <property type="match status" value="1"/>
</dbReference>
<dbReference type="AlphaFoldDB" id="A0A2P8I3K4"/>
<keyword evidence="12" id="KW-1185">Reference proteome</keyword>
<dbReference type="EMBL" id="PYAX01000010">
    <property type="protein sequence ID" value="PSL53051.1"/>
    <property type="molecule type" value="Genomic_DNA"/>
</dbReference>
<keyword evidence="2 5" id="KW-0808">Transferase</keyword>
<evidence type="ECO:0000256" key="9">
    <source>
        <dbReference type="PIRSR" id="PIRSR016262-3"/>
    </source>
</evidence>
<dbReference type="Proteomes" id="UP000241118">
    <property type="component" value="Unassembled WGS sequence"/>
</dbReference>
<comment type="function">
    <text evidence="4 5 6">Catalyzes the transfer of endogenously produced octanoic acid from octanoyl-acyl-carrier-protein onto the lipoyl domains of lipoate-dependent enzymes. Lipoyl-ACP can also act as a substrate although octanoyl-ACP is likely to be the physiological substrate.</text>
</comment>
<evidence type="ECO:0000313" key="12">
    <source>
        <dbReference type="Proteomes" id="UP000241118"/>
    </source>
</evidence>
<evidence type="ECO:0000256" key="2">
    <source>
        <dbReference type="ARBA" id="ARBA00022679"/>
    </source>
</evidence>
<feature type="binding site" evidence="5 8">
    <location>
        <begin position="155"/>
        <end position="157"/>
    </location>
    <ligand>
        <name>substrate</name>
    </ligand>
</feature>
<evidence type="ECO:0000256" key="3">
    <source>
        <dbReference type="ARBA" id="ARBA00023315"/>
    </source>
</evidence>
<dbReference type="Pfam" id="PF21948">
    <property type="entry name" value="LplA-B_cat"/>
    <property type="match status" value="1"/>
</dbReference>
<gene>
    <name evidence="5" type="primary">lipB</name>
    <name evidence="11" type="ORF">B0I31_110142</name>
</gene>
<evidence type="ECO:0000256" key="5">
    <source>
        <dbReference type="HAMAP-Rule" id="MF_00013"/>
    </source>
</evidence>
<comment type="pathway">
    <text evidence="1 5 6">Protein modification; protein lipoylation via endogenous pathway; protein N(6)-(lipoyl)lysine from octanoyl-[acyl-carrier-protein]: step 1/2.</text>
</comment>
<accession>A0A2P8I3K4</accession>
<evidence type="ECO:0000256" key="6">
    <source>
        <dbReference type="PIRNR" id="PIRNR016262"/>
    </source>
</evidence>
<keyword evidence="5" id="KW-0963">Cytoplasm</keyword>
<feature type="binding site" evidence="5 8">
    <location>
        <begin position="70"/>
        <end position="77"/>
    </location>
    <ligand>
        <name>substrate</name>
    </ligand>
</feature>
<comment type="catalytic activity">
    <reaction evidence="5 6">
        <text>octanoyl-[ACP] + L-lysyl-[protein] = N(6)-octanoyl-L-lysyl-[protein] + holo-[ACP] + H(+)</text>
        <dbReference type="Rhea" id="RHEA:17665"/>
        <dbReference type="Rhea" id="RHEA-COMP:9636"/>
        <dbReference type="Rhea" id="RHEA-COMP:9685"/>
        <dbReference type="Rhea" id="RHEA-COMP:9752"/>
        <dbReference type="Rhea" id="RHEA-COMP:9928"/>
        <dbReference type="ChEBI" id="CHEBI:15378"/>
        <dbReference type="ChEBI" id="CHEBI:29969"/>
        <dbReference type="ChEBI" id="CHEBI:64479"/>
        <dbReference type="ChEBI" id="CHEBI:78463"/>
        <dbReference type="ChEBI" id="CHEBI:78809"/>
        <dbReference type="EC" id="2.3.1.181"/>
    </reaction>
</comment>
<dbReference type="PROSITE" id="PS01313">
    <property type="entry name" value="LIPB"/>
    <property type="match status" value="1"/>
</dbReference>
<dbReference type="UniPathway" id="UPA00538">
    <property type="reaction ID" value="UER00592"/>
</dbReference>
<name>A0A2P8I3K4_SACCR</name>
<dbReference type="PANTHER" id="PTHR10993">
    <property type="entry name" value="OCTANOYLTRANSFERASE"/>
    <property type="match status" value="1"/>
</dbReference>
<evidence type="ECO:0000256" key="8">
    <source>
        <dbReference type="PIRSR" id="PIRSR016262-2"/>
    </source>
</evidence>
<sequence>MRFLHGGFGRDAVPYEQAYAEQRRLHASRVADEITDVCVLQEHLPVYTAGKRTKATAFPTDDVAVLTVDRGGEITWHGPGQLVGYPVVKLPVPLDSVGHVRRIEEALIGTCAEFGVETARLAGRSGVWVLGDHPPAPDVPPSAARAHGQHRKIAAIGVRIERCTSLHGFGLNCDPDLTAFDRIVPCGLEDAGVTSLSAELGRPVAPAEVVPVVERHLTRVFAADRR</sequence>
<feature type="binding site" evidence="5 8">
    <location>
        <begin position="168"/>
        <end position="170"/>
    </location>
    <ligand>
        <name>substrate</name>
    </ligand>
</feature>
<evidence type="ECO:0000256" key="4">
    <source>
        <dbReference type="ARBA" id="ARBA00024732"/>
    </source>
</evidence>
<dbReference type="HAMAP" id="MF_00013">
    <property type="entry name" value="LipB"/>
    <property type="match status" value="1"/>
</dbReference>
<comment type="miscellaneous">
    <text evidence="5">In the reaction, the free carboxyl group of octanoic acid is attached via an amide linkage to the epsilon-amino group of a specific lysine residue of lipoyl domains of lipoate-dependent enzymes.</text>
</comment>
<feature type="domain" description="BPL/LPL catalytic" evidence="10">
    <location>
        <begin position="32"/>
        <end position="225"/>
    </location>
</feature>
<dbReference type="InterPro" id="IPR000544">
    <property type="entry name" value="Octanoyltransferase"/>
</dbReference>
<dbReference type="GO" id="GO:0033819">
    <property type="term" value="F:lipoyl(octanoyl) transferase activity"/>
    <property type="evidence" value="ECO:0007669"/>
    <property type="project" value="UniProtKB-EC"/>
</dbReference>
<dbReference type="InterPro" id="IPR004143">
    <property type="entry name" value="BPL_LPL_catalytic"/>
</dbReference>
<comment type="similarity">
    <text evidence="5 6">Belongs to the LipB family.</text>
</comment>
<dbReference type="PROSITE" id="PS51733">
    <property type="entry name" value="BPL_LPL_CATALYTIC"/>
    <property type="match status" value="1"/>
</dbReference>
<feature type="active site" description="Acyl-thioester intermediate" evidence="5 7">
    <location>
        <position position="186"/>
    </location>
</feature>
<evidence type="ECO:0000256" key="7">
    <source>
        <dbReference type="PIRSR" id="PIRSR016262-1"/>
    </source>
</evidence>
<reference evidence="11 12" key="1">
    <citation type="submission" date="2018-03" db="EMBL/GenBank/DDBJ databases">
        <title>Genomic Encyclopedia of Type Strains, Phase III (KMG-III): the genomes of soil and plant-associated and newly described type strains.</title>
        <authorList>
            <person name="Whitman W."/>
        </authorList>
    </citation>
    <scope>NUCLEOTIDE SEQUENCE [LARGE SCALE GENOMIC DNA]</scope>
    <source>
        <strain evidence="11 12">CGMCC 4.7097</strain>
    </source>
</reference>
<dbReference type="EC" id="2.3.1.181" evidence="5 6"/>
<dbReference type="OrthoDB" id="9787061at2"/>
<protein>
    <recommendedName>
        <fullName evidence="5 6">Octanoyltransferase</fullName>
        <ecNumber evidence="5 6">2.3.1.181</ecNumber>
    </recommendedName>
    <alternativeName>
        <fullName evidence="5">Lipoate-protein ligase B</fullName>
    </alternativeName>
    <alternativeName>
        <fullName evidence="5">Lipoyl/octanoyl transferase</fullName>
    </alternativeName>
    <alternativeName>
        <fullName evidence="5">Octanoyl-[acyl-carrier-protein]-protein N-octanoyltransferase</fullName>
    </alternativeName>
</protein>
<comment type="caution">
    <text evidence="11">The sequence shown here is derived from an EMBL/GenBank/DDBJ whole genome shotgun (WGS) entry which is preliminary data.</text>
</comment>
<dbReference type="SUPFAM" id="SSF55681">
    <property type="entry name" value="Class II aaRS and biotin synthetases"/>
    <property type="match status" value="1"/>
</dbReference>